<gene>
    <name evidence="2" type="ORF">PMACD_LOCUS5176</name>
</gene>
<dbReference type="EMBL" id="CAJOBZ010000010">
    <property type="protein sequence ID" value="CAF4829691.1"/>
    <property type="molecule type" value="Genomic_DNA"/>
</dbReference>
<dbReference type="AlphaFoldDB" id="A0A821QWD4"/>
<evidence type="ECO:0000313" key="2">
    <source>
        <dbReference type="EMBL" id="CAF4829691.1"/>
    </source>
</evidence>
<dbReference type="Proteomes" id="UP000663880">
    <property type="component" value="Unassembled WGS sequence"/>
</dbReference>
<comment type="caution">
    <text evidence="2">The sequence shown here is derived from an EMBL/GenBank/DDBJ whole genome shotgun (WGS) entry which is preliminary data.</text>
</comment>
<proteinExistence type="predicted"/>
<sequence>MSYCQTPERRRRNVTTPSPRMNRPNNMPRAFTVQGYSIAPNPCFGPSRCSVNPHFGVPANPSPHYNTCFVSASSLRKAYPQMSHPRNYNCLKMNRPNNMHGAFTVQGYSIAPNPCFGPSRCSVNPHFGVPANPSPHYNTCFVSASSLRKAYPQMSHPRNNGFK</sequence>
<name>A0A821QWD4_9NEOP</name>
<accession>A0A821QWD4</accession>
<feature type="region of interest" description="Disordered" evidence="1">
    <location>
        <begin position="1"/>
        <end position="26"/>
    </location>
</feature>
<organism evidence="2 3">
    <name type="scientific">Pieris macdunnoughi</name>
    <dbReference type="NCBI Taxonomy" id="345717"/>
    <lineage>
        <taxon>Eukaryota</taxon>
        <taxon>Metazoa</taxon>
        <taxon>Ecdysozoa</taxon>
        <taxon>Arthropoda</taxon>
        <taxon>Hexapoda</taxon>
        <taxon>Insecta</taxon>
        <taxon>Pterygota</taxon>
        <taxon>Neoptera</taxon>
        <taxon>Endopterygota</taxon>
        <taxon>Lepidoptera</taxon>
        <taxon>Glossata</taxon>
        <taxon>Ditrysia</taxon>
        <taxon>Papilionoidea</taxon>
        <taxon>Pieridae</taxon>
        <taxon>Pierinae</taxon>
        <taxon>Pieris</taxon>
    </lineage>
</organism>
<protein>
    <submittedName>
        <fullName evidence="2">Uncharacterized protein</fullName>
    </submittedName>
</protein>
<evidence type="ECO:0000256" key="1">
    <source>
        <dbReference type="SAM" id="MobiDB-lite"/>
    </source>
</evidence>
<evidence type="ECO:0000313" key="3">
    <source>
        <dbReference type="Proteomes" id="UP000663880"/>
    </source>
</evidence>
<keyword evidence="3" id="KW-1185">Reference proteome</keyword>
<dbReference type="OrthoDB" id="6878038at2759"/>
<reference evidence="2" key="1">
    <citation type="submission" date="2021-02" db="EMBL/GenBank/DDBJ databases">
        <authorList>
            <person name="Steward A R."/>
        </authorList>
    </citation>
    <scope>NUCLEOTIDE SEQUENCE</scope>
</reference>